<feature type="compositionally biased region" description="Acidic residues" evidence="5">
    <location>
        <begin position="107"/>
        <end position="122"/>
    </location>
</feature>
<feature type="repeat" description="RCC1" evidence="4">
    <location>
        <begin position="420"/>
        <end position="476"/>
    </location>
</feature>
<dbReference type="EMBL" id="LCTW02000174">
    <property type="protein sequence ID" value="KXX77159.1"/>
    <property type="molecule type" value="Genomic_DNA"/>
</dbReference>
<dbReference type="PROSITE" id="PS00625">
    <property type="entry name" value="RCC1_1"/>
    <property type="match status" value="1"/>
</dbReference>
<dbReference type="InterPro" id="IPR001680">
    <property type="entry name" value="WD40_rpt"/>
</dbReference>
<dbReference type="Gene3D" id="2.130.10.30">
    <property type="entry name" value="Regulator of chromosome condensation 1/beta-lactamase-inhibitor protein II"/>
    <property type="match status" value="1"/>
</dbReference>
<dbReference type="OrthoDB" id="61110at2759"/>
<evidence type="ECO:0000313" key="8">
    <source>
        <dbReference type="Proteomes" id="UP000078237"/>
    </source>
</evidence>
<evidence type="ECO:0000256" key="1">
    <source>
        <dbReference type="ARBA" id="ARBA00022658"/>
    </source>
</evidence>
<dbReference type="Gene3D" id="2.130.10.10">
    <property type="entry name" value="YVTN repeat-like/Quinoprotein amine dehydrogenase"/>
    <property type="match status" value="1"/>
</dbReference>
<evidence type="ECO:0000313" key="7">
    <source>
        <dbReference type="EMBL" id="KXX77159.1"/>
    </source>
</evidence>
<dbReference type="InterPro" id="IPR009091">
    <property type="entry name" value="RCC1/BLIP-II"/>
</dbReference>
<feature type="repeat" description="RCC1" evidence="4">
    <location>
        <begin position="173"/>
        <end position="229"/>
    </location>
</feature>
<accession>A0A175W150</accession>
<feature type="repeat" description="WD" evidence="3">
    <location>
        <begin position="634"/>
        <end position="670"/>
    </location>
</feature>
<dbReference type="InterPro" id="IPR015943">
    <property type="entry name" value="WD40/YVTN_repeat-like_dom_sf"/>
</dbReference>
<dbReference type="SMART" id="SM00320">
    <property type="entry name" value="WD40"/>
    <property type="match status" value="2"/>
</dbReference>
<reference evidence="7 8" key="1">
    <citation type="journal article" date="2016" name="Genome Announc.">
        <title>Genome Sequence of Madurella mycetomatis mm55, Isolated from a Human Mycetoma Case in Sudan.</title>
        <authorList>
            <person name="Smit S."/>
            <person name="Derks M.F."/>
            <person name="Bervoets S."/>
            <person name="Fahal A."/>
            <person name="van Leeuwen W."/>
            <person name="van Belkum A."/>
            <person name="van de Sande W.W."/>
        </authorList>
    </citation>
    <scope>NUCLEOTIDE SEQUENCE [LARGE SCALE GENOMIC DNA]</scope>
    <source>
        <strain evidence="8">mm55</strain>
    </source>
</reference>
<evidence type="ECO:0000259" key="6">
    <source>
        <dbReference type="Pfam" id="PF25390"/>
    </source>
</evidence>
<feature type="compositionally biased region" description="Low complexity" evidence="5">
    <location>
        <begin position="1"/>
        <end position="74"/>
    </location>
</feature>
<dbReference type="AlphaFoldDB" id="A0A175W150"/>
<protein>
    <submittedName>
        <fullName evidence="7">Protein pim1</fullName>
    </submittedName>
</protein>
<keyword evidence="8" id="KW-1185">Reference proteome</keyword>
<keyword evidence="1" id="KW-0344">Guanine-nucleotide releasing factor</keyword>
<dbReference type="InterPro" id="IPR036322">
    <property type="entry name" value="WD40_repeat_dom_sf"/>
</dbReference>
<evidence type="ECO:0000256" key="3">
    <source>
        <dbReference type="PROSITE-ProRule" id="PRU00221"/>
    </source>
</evidence>
<feature type="repeat" description="RCC1" evidence="4">
    <location>
        <begin position="477"/>
        <end position="541"/>
    </location>
</feature>
<feature type="compositionally biased region" description="Acidic residues" evidence="5">
    <location>
        <begin position="258"/>
        <end position="270"/>
    </location>
</feature>
<evidence type="ECO:0000256" key="5">
    <source>
        <dbReference type="SAM" id="MobiDB-lite"/>
    </source>
</evidence>
<feature type="repeat" description="RCC1" evidence="4">
    <location>
        <begin position="363"/>
        <end position="419"/>
    </location>
</feature>
<dbReference type="PRINTS" id="PR00633">
    <property type="entry name" value="RCCNDNSATION"/>
</dbReference>
<dbReference type="GO" id="GO:0005737">
    <property type="term" value="C:cytoplasm"/>
    <property type="evidence" value="ECO:0007669"/>
    <property type="project" value="TreeGrafter"/>
</dbReference>
<dbReference type="VEuPathDB" id="FungiDB:MMYC01_206576"/>
<feature type="repeat" description="RCC1" evidence="4">
    <location>
        <begin position="542"/>
        <end position="595"/>
    </location>
</feature>
<keyword evidence="2" id="KW-0677">Repeat</keyword>
<feature type="region of interest" description="Disordered" evidence="5">
    <location>
        <begin position="1"/>
        <end position="154"/>
    </location>
</feature>
<sequence>MPPKRAAATGATAPSASKQTTTRRAATAPKATAPKPAAPKKTAAPKKAAPVKEATPKKTAATKKAAAPKKPTAASRKKAEKNADESDKENKADRAKVNGTKRKRDAEVEEPVDGQVEGDVETETERVSKRAKKSDKTAEPAKKRKAAAPATKAAPKRVARQLKVINEAPTQVMDIFVFGEGTAGELGLGSVRVDGKKPIDVKRPRINHNLKNIVQVACGGMHVAALTKDNKILTWGVNDQGALGRDTTWDGGLRDVADDNSSDGEDDDDTGMNPKESTPAEIDTSNIPEDTKWVQLVASDSATFALTETGQVYGWGTFRSNEGILGFNRSVMVQRTAVHVPELSKIKQLAAGLNHILALDEKNKIYAWGAGQQAQLARRLLERDDTAALFPTSIGSLPGRAKAEKIVCGSYHCFVIDSKARVIGWGLNNYAELGVEDEAGQDGGYVLRPQLIKSLADYEVAEIAGGEHHSLACTKKGELLTWGRIDGHQVGQPSESFSEDNTIWDERNKPRILLVPTIVPDIKDVVSVAAGTDHSFAITKEGKVYSWGFSANYQTGQGTTDDIESPTLIDNSAIRDRKIIFAGAGGQYSIVGALPLDFVLSVALTPDAEWVLSGSKDRGVQFWDPRTGQTQLMLQGHKNSVISVAPSPVPTPNGGYFATGSGDTRARIWSYTRLDRRP</sequence>
<dbReference type="PANTHER" id="PTHR45982">
    <property type="entry name" value="REGULATOR OF CHROMOSOME CONDENSATION"/>
    <property type="match status" value="1"/>
</dbReference>
<dbReference type="InterPro" id="IPR051553">
    <property type="entry name" value="Ran_GTPase-activating"/>
</dbReference>
<dbReference type="STRING" id="100816.A0A175W150"/>
<evidence type="ECO:0000256" key="2">
    <source>
        <dbReference type="ARBA" id="ARBA00022737"/>
    </source>
</evidence>
<proteinExistence type="predicted"/>
<dbReference type="PROSITE" id="PS50294">
    <property type="entry name" value="WD_REPEATS_REGION"/>
    <property type="match status" value="1"/>
</dbReference>
<feature type="region of interest" description="Disordered" evidence="5">
    <location>
        <begin position="244"/>
        <end position="286"/>
    </location>
</feature>
<dbReference type="PANTHER" id="PTHR45982:SF1">
    <property type="entry name" value="REGULATOR OF CHROMOSOME CONDENSATION"/>
    <property type="match status" value="1"/>
</dbReference>
<dbReference type="PROSITE" id="PS50082">
    <property type="entry name" value="WD_REPEATS_2"/>
    <property type="match status" value="2"/>
</dbReference>
<dbReference type="InterPro" id="IPR000408">
    <property type="entry name" value="Reg_chr_condens"/>
</dbReference>
<dbReference type="PROSITE" id="PS00626">
    <property type="entry name" value="RCC1_2"/>
    <property type="match status" value="2"/>
</dbReference>
<dbReference type="InterPro" id="IPR058923">
    <property type="entry name" value="RCC1-like_dom"/>
</dbReference>
<feature type="compositionally biased region" description="Basic and acidic residues" evidence="5">
    <location>
        <begin position="123"/>
        <end position="141"/>
    </location>
</feature>
<name>A0A175W150_9PEZI</name>
<dbReference type="Proteomes" id="UP000078237">
    <property type="component" value="Unassembled WGS sequence"/>
</dbReference>
<feature type="domain" description="RCC1-like" evidence="6">
    <location>
        <begin position="175"/>
        <end position="591"/>
    </location>
</feature>
<dbReference type="SUPFAM" id="SSF50985">
    <property type="entry name" value="RCC1/BLIP-II"/>
    <property type="match status" value="1"/>
</dbReference>
<feature type="repeat" description="WD" evidence="3">
    <location>
        <begin position="599"/>
        <end position="633"/>
    </location>
</feature>
<gene>
    <name evidence="7" type="ORF">MMYC01_206576</name>
</gene>
<feature type="repeat" description="RCC1" evidence="4">
    <location>
        <begin position="310"/>
        <end position="362"/>
    </location>
</feature>
<evidence type="ECO:0000256" key="4">
    <source>
        <dbReference type="PROSITE-ProRule" id="PRU00235"/>
    </source>
</evidence>
<comment type="caution">
    <text evidence="7">The sequence shown here is derived from an EMBL/GenBank/DDBJ whole genome shotgun (WGS) entry which is preliminary data.</text>
</comment>
<organism evidence="7 8">
    <name type="scientific">Madurella mycetomatis</name>
    <dbReference type="NCBI Taxonomy" id="100816"/>
    <lineage>
        <taxon>Eukaryota</taxon>
        <taxon>Fungi</taxon>
        <taxon>Dikarya</taxon>
        <taxon>Ascomycota</taxon>
        <taxon>Pezizomycotina</taxon>
        <taxon>Sordariomycetes</taxon>
        <taxon>Sordariomycetidae</taxon>
        <taxon>Sordariales</taxon>
        <taxon>Sordariales incertae sedis</taxon>
        <taxon>Madurella</taxon>
    </lineage>
</organism>
<dbReference type="GO" id="GO:0005085">
    <property type="term" value="F:guanyl-nucleotide exchange factor activity"/>
    <property type="evidence" value="ECO:0007669"/>
    <property type="project" value="TreeGrafter"/>
</dbReference>
<feature type="compositionally biased region" description="Basic and acidic residues" evidence="5">
    <location>
        <begin position="80"/>
        <end position="96"/>
    </location>
</feature>
<dbReference type="PROSITE" id="PS50012">
    <property type="entry name" value="RCC1_3"/>
    <property type="match status" value="6"/>
</dbReference>
<dbReference type="Pfam" id="PF00400">
    <property type="entry name" value="WD40"/>
    <property type="match status" value="2"/>
</dbReference>
<dbReference type="Pfam" id="PF25390">
    <property type="entry name" value="WD40_RLD"/>
    <property type="match status" value="1"/>
</dbReference>
<keyword evidence="3" id="KW-0853">WD repeat</keyword>
<dbReference type="SUPFAM" id="SSF50978">
    <property type="entry name" value="WD40 repeat-like"/>
    <property type="match status" value="1"/>
</dbReference>